<keyword evidence="9" id="KW-1185">Reference proteome</keyword>
<dbReference type="Gene3D" id="3.30.70.1900">
    <property type="match status" value="1"/>
</dbReference>
<organism evidence="8 9">
    <name type="scientific">Thomasclavelia cocleata</name>
    <dbReference type="NCBI Taxonomy" id="69824"/>
    <lineage>
        <taxon>Bacteria</taxon>
        <taxon>Bacillati</taxon>
        <taxon>Bacillota</taxon>
        <taxon>Erysipelotrichia</taxon>
        <taxon>Erysipelotrichales</taxon>
        <taxon>Coprobacillaceae</taxon>
        <taxon>Thomasclavelia</taxon>
    </lineage>
</organism>
<dbReference type="PIRSF" id="PIRSF005054">
    <property type="entry name" value="PF1131"/>
    <property type="match status" value="1"/>
</dbReference>
<name>A0A1I0F5G3_9FIRM</name>
<evidence type="ECO:0000256" key="2">
    <source>
        <dbReference type="ARBA" id="ARBA00022884"/>
    </source>
</evidence>
<protein>
    <recommendedName>
        <fullName evidence="4">CRISPR-associated endoribonuclease</fullName>
    </recommendedName>
</protein>
<dbReference type="Proteomes" id="UP000198558">
    <property type="component" value="Unassembled WGS sequence"/>
</dbReference>
<dbReference type="Gene3D" id="3.30.70.1890">
    <property type="match status" value="1"/>
</dbReference>
<feature type="site" description="Transition state stabilizer" evidence="5">
    <location>
        <position position="52"/>
    </location>
</feature>
<dbReference type="InterPro" id="IPR045747">
    <property type="entry name" value="CRISPR-assoc_prot_Cas6_N_sf"/>
</dbReference>
<accession>A0A1I0F5G3</accession>
<dbReference type="OrthoDB" id="9797488at2"/>
<dbReference type="AlphaFoldDB" id="A0A1I0F5G3"/>
<keyword evidence="3" id="KW-0051">Antiviral defense</keyword>
<evidence type="ECO:0000313" key="8">
    <source>
        <dbReference type="EMBL" id="SET52310.1"/>
    </source>
</evidence>
<feature type="active site" description="Proton donor" evidence="6">
    <location>
        <position position="40"/>
    </location>
</feature>
<evidence type="ECO:0000256" key="6">
    <source>
        <dbReference type="PIRSR" id="PIRSR005054-50"/>
    </source>
</evidence>
<dbReference type="Pfam" id="PF01881">
    <property type="entry name" value="Cas_Cas6_C"/>
    <property type="match status" value="1"/>
</dbReference>
<evidence type="ECO:0000256" key="1">
    <source>
        <dbReference type="ARBA" id="ARBA00005937"/>
    </source>
</evidence>
<dbReference type="InterPro" id="IPR010156">
    <property type="entry name" value="CRISPR-assoc_prot_Cas6"/>
</dbReference>
<dbReference type="PANTHER" id="PTHR36984">
    <property type="entry name" value="CRISPR-ASSOCIATED ENDORIBONUCLEASE CAS6 1"/>
    <property type="match status" value="1"/>
</dbReference>
<dbReference type="NCBIfam" id="TIGR01877">
    <property type="entry name" value="cas_cas6"/>
    <property type="match status" value="1"/>
</dbReference>
<evidence type="ECO:0000256" key="3">
    <source>
        <dbReference type="ARBA" id="ARBA00023118"/>
    </source>
</evidence>
<comment type="similarity">
    <text evidence="1 4">Belongs to the CRISPR-associated protein Cas6/Cse3/CasE family.</text>
</comment>
<keyword evidence="2" id="KW-0694">RNA-binding</keyword>
<dbReference type="CDD" id="cd21140">
    <property type="entry name" value="Cas6_I-like"/>
    <property type="match status" value="1"/>
</dbReference>
<dbReference type="RefSeq" id="WP_092354016.1">
    <property type="nucleotide sequence ID" value="NZ_FOIN01000016.1"/>
</dbReference>
<reference evidence="9" key="1">
    <citation type="submission" date="2016-10" db="EMBL/GenBank/DDBJ databases">
        <authorList>
            <person name="Varghese N."/>
            <person name="Submissions S."/>
        </authorList>
    </citation>
    <scope>NUCLEOTIDE SEQUENCE [LARGE SCALE GENOMIC DNA]</scope>
    <source>
        <strain evidence="9">DSM 1551</strain>
    </source>
</reference>
<evidence type="ECO:0000259" key="7">
    <source>
        <dbReference type="Pfam" id="PF01881"/>
    </source>
</evidence>
<evidence type="ECO:0000313" key="9">
    <source>
        <dbReference type="Proteomes" id="UP000198558"/>
    </source>
</evidence>
<dbReference type="GO" id="GO:0016788">
    <property type="term" value="F:hydrolase activity, acting on ester bonds"/>
    <property type="evidence" value="ECO:0007669"/>
    <property type="project" value="InterPro"/>
</dbReference>
<evidence type="ECO:0000256" key="5">
    <source>
        <dbReference type="PIRSR" id="PIRSR005054-1"/>
    </source>
</evidence>
<dbReference type="InterPro" id="IPR049435">
    <property type="entry name" value="Cas_Cas6_C"/>
</dbReference>
<feature type="domain" description="CRISPR associated protein Cas6 C-terminal" evidence="7">
    <location>
        <begin position="126"/>
        <end position="235"/>
    </location>
</feature>
<dbReference type="GeneID" id="78288476"/>
<comment type="function">
    <text evidence="4">CRISPR (clustered regularly interspaced short palindromic repeat), is an adaptive immune system that provides protection against mobile genetic elements (viruses, transposable elements and conjugative plasmids). CRISPR clusters contain sequences complementary to antecedent mobile elements and target invading nucleic acids. CRISPR clusters are transcribed and processed into CRISPR RNA (crRNA).</text>
</comment>
<gene>
    <name evidence="8" type="ORF">SAMN04489758_11622</name>
</gene>
<sequence>MRLVVKMKSNKLILPLNYKSIIQGVIYNMMNREKEGNFYHNYGYHKQEKIYKMFVFSDLYGQYKIENKKIIFSDVIKLYIGALDKELFKIIYEYLIQNDYLFINNQKVNIAGIDILNLPHFNGVKDIIIKTISPVVTYTCKDKYFTYYNPQAKEFENLVRANINHKMQAYNYPTKECIFKINEVIYKKKKLVHFKNTFYEAYKCELAISTNYESLKIIYDTGLSAKGSCGFGMIEYKNEKSILSI</sequence>
<evidence type="ECO:0000256" key="4">
    <source>
        <dbReference type="PIRNR" id="PIRNR005054"/>
    </source>
</evidence>
<dbReference type="EMBL" id="FOIN01000016">
    <property type="protein sequence ID" value="SET52310.1"/>
    <property type="molecule type" value="Genomic_DNA"/>
</dbReference>
<dbReference type="PANTHER" id="PTHR36984:SF1">
    <property type="entry name" value="CRISPR-ASSOCIATED ENDORIBONUCLEASE CAS6 1"/>
    <property type="match status" value="1"/>
</dbReference>
<feature type="active site" description="Proton acceptor" evidence="6">
    <location>
        <position position="27"/>
    </location>
</feature>
<dbReference type="GO" id="GO:0051607">
    <property type="term" value="P:defense response to virus"/>
    <property type="evidence" value="ECO:0007669"/>
    <property type="project" value="UniProtKB-KW"/>
</dbReference>
<proteinExistence type="inferred from homology"/>
<dbReference type="GO" id="GO:0003723">
    <property type="term" value="F:RNA binding"/>
    <property type="evidence" value="ECO:0007669"/>
    <property type="project" value="UniProtKB-KW"/>
</dbReference>